<dbReference type="InterPro" id="IPR050525">
    <property type="entry name" value="ECM_Assembly_Org"/>
</dbReference>
<evidence type="ECO:0000313" key="3">
    <source>
        <dbReference type="Proteomes" id="UP000887566"/>
    </source>
</evidence>
<dbReference type="Gene3D" id="3.40.50.410">
    <property type="entry name" value="von Willebrand factor, type A domain"/>
    <property type="match status" value="2"/>
</dbReference>
<dbReference type="CDD" id="cd00198">
    <property type="entry name" value="vWFA"/>
    <property type="match status" value="1"/>
</dbReference>
<name>A0A914USG6_9BILA</name>
<evidence type="ECO:0000256" key="1">
    <source>
        <dbReference type="SAM" id="MobiDB-lite"/>
    </source>
</evidence>
<feature type="domain" description="VWFA" evidence="2">
    <location>
        <begin position="109"/>
        <end position="260"/>
    </location>
</feature>
<protein>
    <submittedName>
        <fullName evidence="4">VWFA domain-containing protein</fullName>
    </submittedName>
</protein>
<sequence>MAAIQFEPNANTTYLSEVVGGDDCVFSALDSSSRNAAILWFQNKTCSAQFCTNQPSSASTSLTSTTTISTTTSTTTASETTTSILTTPPSTTSTTQGSISCDLTELHYDIYLIIDCSDGISDADFAILKEKLIAFVSGYSVSDTLAQFMVIAVGDNALVPNVQFHEGQTLEDVVFAIDNIQQNGESGQSLYEAIEILESYSIRLGSKSAKQMAVYFTGNTNFDSEPFTWAEHAAAFTNMNFVAIQYGAGANVDSLSYLVGGTACVYQAVTDEARNGLVLWLQAKTCNANFCTISLTTLSGEPSSTTSLSTVSSVTQSPSLSCNLKQLKYDVTLLIDNSDAVSPEDFITMKTMLIDLVSEYNLTQSAAKFAVFVVSSDGDYQYSGFNDGAQTQEELVLTIQELKQDQVTAQNLESALVMIRDFIKMAGQFGDGYRPGVTGIILYITGTTRFTESSPYDVASSLRSQGVNMAAIQFELNANTTYLSEVVGGDDCVFSALDSSSRNAAVLCNINNDALNYFNYNNNNNVDHHDNDTDNYFNYNYNYSTNNYVDHYSTNNNFIYNYNHNTYNNNNINNYVNNYDAYNYFNDDYNTYNNVNNDIYNYNTYNFFNNHYDAIAILRSIRRFRHYYHRRYLSVHGAVSAA</sequence>
<accession>A0A914USG6</accession>
<feature type="domain" description="VWFA" evidence="2">
    <location>
        <begin position="330"/>
        <end position="518"/>
    </location>
</feature>
<dbReference type="SMART" id="SM00327">
    <property type="entry name" value="VWA"/>
    <property type="match status" value="2"/>
</dbReference>
<dbReference type="PROSITE" id="PS50234">
    <property type="entry name" value="VWFA"/>
    <property type="match status" value="2"/>
</dbReference>
<keyword evidence="3" id="KW-1185">Reference proteome</keyword>
<reference evidence="4" key="1">
    <citation type="submission" date="2022-11" db="UniProtKB">
        <authorList>
            <consortium name="WormBaseParasite"/>
        </authorList>
    </citation>
    <scope>IDENTIFICATION</scope>
</reference>
<dbReference type="WBParaSite" id="PSAMB.scaffold12015size2998.g34568.t1">
    <property type="protein sequence ID" value="PSAMB.scaffold12015size2998.g34568.t1"/>
    <property type="gene ID" value="PSAMB.scaffold12015size2998.g34568"/>
</dbReference>
<dbReference type="PANTHER" id="PTHR24020:SF84">
    <property type="entry name" value="VWFA DOMAIN-CONTAINING PROTEIN"/>
    <property type="match status" value="1"/>
</dbReference>
<dbReference type="Pfam" id="PF00092">
    <property type="entry name" value="VWA"/>
    <property type="match status" value="2"/>
</dbReference>
<dbReference type="PANTHER" id="PTHR24020">
    <property type="entry name" value="COLLAGEN ALPHA"/>
    <property type="match status" value="1"/>
</dbReference>
<dbReference type="InterPro" id="IPR002035">
    <property type="entry name" value="VWF_A"/>
</dbReference>
<dbReference type="SUPFAM" id="SSF53300">
    <property type="entry name" value="vWA-like"/>
    <property type="match status" value="2"/>
</dbReference>
<organism evidence="3 4">
    <name type="scientific">Plectus sambesii</name>
    <dbReference type="NCBI Taxonomy" id="2011161"/>
    <lineage>
        <taxon>Eukaryota</taxon>
        <taxon>Metazoa</taxon>
        <taxon>Ecdysozoa</taxon>
        <taxon>Nematoda</taxon>
        <taxon>Chromadorea</taxon>
        <taxon>Plectida</taxon>
        <taxon>Plectina</taxon>
        <taxon>Plectoidea</taxon>
        <taxon>Plectidae</taxon>
        <taxon>Plectus</taxon>
    </lineage>
</organism>
<dbReference type="AlphaFoldDB" id="A0A914USG6"/>
<evidence type="ECO:0000313" key="4">
    <source>
        <dbReference type="WBParaSite" id="PSAMB.scaffold12015size2998.g34568.t1"/>
    </source>
</evidence>
<proteinExistence type="predicted"/>
<dbReference type="Proteomes" id="UP000887566">
    <property type="component" value="Unplaced"/>
</dbReference>
<dbReference type="InterPro" id="IPR036465">
    <property type="entry name" value="vWFA_dom_sf"/>
</dbReference>
<evidence type="ECO:0000259" key="2">
    <source>
        <dbReference type="PROSITE" id="PS50234"/>
    </source>
</evidence>
<feature type="region of interest" description="Disordered" evidence="1">
    <location>
        <begin position="71"/>
        <end position="91"/>
    </location>
</feature>